<dbReference type="InterPro" id="IPR002505">
    <property type="entry name" value="PTA_PTB"/>
</dbReference>
<comment type="pathway">
    <text evidence="2">Metabolic intermediate biosynthesis; acetyl-CoA biosynthesis; acetyl-CoA from acetate: step 2/2.</text>
</comment>
<dbReference type="EC" id="2.3.1.8" evidence="4"/>
<reference evidence="10 13" key="2">
    <citation type="submission" date="2019-09" db="EMBL/GenBank/DDBJ databases">
        <title>Investigation of probiotic properties of different lactic acid bacteria.</title>
        <authorList>
            <person name="Jaomanjaka F."/>
            <person name="Blanc P."/>
        </authorList>
    </citation>
    <scope>NUCLEOTIDE SEQUENCE [LARGE SCALE GENOMIC DNA]</scope>
    <source>
        <strain evidence="10 13">BIO6369</strain>
    </source>
</reference>
<dbReference type="EMBL" id="WBOA01000001">
    <property type="protein sequence ID" value="KAB1951169.1"/>
    <property type="molecule type" value="Genomic_DNA"/>
</dbReference>
<dbReference type="AlphaFoldDB" id="A0A133PEN6"/>
<dbReference type="NCBIfam" id="NF004167">
    <property type="entry name" value="PRK05632.1"/>
    <property type="match status" value="1"/>
</dbReference>
<evidence type="ECO:0000256" key="1">
    <source>
        <dbReference type="ARBA" id="ARBA00000705"/>
    </source>
</evidence>
<protein>
    <recommendedName>
        <fullName evidence="5">Phosphate acetyltransferase</fullName>
        <ecNumber evidence="4">2.3.1.8</ecNumber>
    </recommendedName>
    <alternativeName>
        <fullName evidence="8">Phosphotransacetylase</fullName>
    </alternativeName>
</protein>
<dbReference type="Pfam" id="PF01515">
    <property type="entry name" value="PTA_PTB"/>
    <property type="match status" value="1"/>
</dbReference>
<organism evidence="10 13">
    <name type="scientific">Lactobacillus gasseri</name>
    <dbReference type="NCBI Taxonomy" id="1596"/>
    <lineage>
        <taxon>Bacteria</taxon>
        <taxon>Bacillati</taxon>
        <taxon>Bacillota</taxon>
        <taxon>Bacilli</taxon>
        <taxon>Lactobacillales</taxon>
        <taxon>Lactobacillaceae</taxon>
        <taxon>Lactobacillus</taxon>
    </lineage>
</organism>
<gene>
    <name evidence="11" type="primary">pta</name>
    <name evidence="10" type="ORF">F8244_01330</name>
    <name evidence="11" type="ORF">FIPPAONL_01929</name>
</gene>
<accession>A0A133PEN6</accession>
<dbReference type="GO" id="GO:0008959">
    <property type="term" value="F:phosphate acetyltransferase activity"/>
    <property type="evidence" value="ECO:0007669"/>
    <property type="project" value="UniProtKB-EC"/>
</dbReference>
<sequence length="325" mass="35080">MKVFDSLKKKAEESKKVIVFPEGNDERIIKAAVRLAEEGIVEPLLLGKPDEVIKSAEKLNVDLGSIEIINPAVYSDFEKMCQDFVELRKGKNTLAEAKEILQDVSYFGTMLVYEGKADGMVSGATHSTANTVRPALQIIKTKKGMSRVSGAMIMERKDEKYIFADCAINIDPDSETLAEIAYQSSKTAEMVGLDPKIAMLSFSTKGSAKGPMVTKVQDATDLVHQKYPDLVCDGELQFDAAVVPRVGEAKAPGSAVAGHANVFIFPELQSGNISYKVAERLGGFSAIGPVLQGLAAPINDLSRGCKTEDVYLLAILTAAQANMEK</sequence>
<dbReference type="InterPro" id="IPR050500">
    <property type="entry name" value="Phos_Acetyltrans/Butyryltrans"/>
</dbReference>
<dbReference type="EMBL" id="SRMD01000107">
    <property type="protein sequence ID" value="TQW14380.1"/>
    <property type="molecule type" value="Genomic_DNA"/>
</dbReference>
<dbReference type="SUPFAM" id="SSF53659">
    <property type="entry name" value="Isocitrate/Isopropylmalate dehydrogenase-like"/>
    <property type="match status" value="1"/>
</dbReference>
<dbReference type="InterPro" id="IPR012147">
    <property type="entry name" value="P_Ac_Bu_trans"/>
</dbReference>
<dbReference type="PANTHER" id="PTHR43356">
    <property type="entry name" value="PHOSPHATE ACETYLTRANSFERASE"/>
    <property type="match status" value="1"/>
</dbReference>
<dbReference type="InterPro" id="IPR042112">
    <property type="entry name" value="P_AcTrfase_dom2"/>
</dbReference>
<dbReference type="InterPro" id="IPR004614">
    <property type="entry name" value="P_AcTrfase"/>
</dbReference>
<keyword evidence="7 10" id="KW-0012">Acyltransferase</keyword>
<evidence type="ECO:0000256" key="5">
    <source>
        <dbReference type="ARBA" id="ARBA00021528"/>
    </source>
</evidence>
<keyword evidence="6 10" id="KW-0808">Transferase</keyword>
<dbReference type="GeneID" id="29639036"/>
<comment type="similarity">
    <text evidence="3">Belongs to the phosphate acetyltransferase and butyryltransferase family.</text>
</comment>
<dbReference type="STRING" id="324831.LGAS_1296"/>
<evidence type="ECO:0000256" key="3">
    <source>
        <dbReference type="ARBA" id="ARBA00005656"/>
    </source>
</evidence>
<dbReference type="RefSeq" id="WP_003651464.1">
    <property type="nucleotide sequence ID" value="NZ_CABOGQ010000011.1"/>
</dbReference>
<dbReference type="Gene3D" id="3.40.50.10750">
    <property type="entry name" value="Isocitrate/Isopropylmalate dehydrogenase-like"/>
    <property type="match status" value="1"/>
</dbReference>
<dbReference type="Gene3D" id="3.40.50.10950">
    <property type="match status" value="1"/>
</dbReference>
<comment type="catalytic activity">
    <reaction evidence="1">
        <text>acetyl-CoA + phosphate = acetyl phosphate + CoA</text>
        <dbReference type="Rhea" id="RHEA:19521"/>
        <dbReference type="ChEBI" id="CHEBI:22191"/>
        <dbReference type="ChEBI" id="CHEBI:43474"/>
        <dbReference type="ChEBI" id="CHEBI:57287"/>
        <dbReference type="ChEBI" id="CHEBI:57288"/>
        <dbReference type="EC" id="2.3.1.8"/>
    </reaction>
</comment>
<evidence type="ECO:0000313" key="13">
    <source>
        <dbReference type="Proteomes" id="UP000460112"/>
    </source>
</evidence>
<evidence type="ECO:0000256" key="8">
    <source>
        <dbReference type="ARBA" id="ARBA00031108"/>
    </source>
</evidence>
<evidence type="ECO:0000256" key="4">
    <source>
        <dbReference type="ARBA" id="ARBA00012707"/>
    </source>
</evidence>
<feature type="domain" description="Phosphate acetyl/butaryl transferase" evidence="9">
    <location>
        <begin position="4"/>
        <end position="318"/>
    </location>
</feature>
<evidence type="ECO:0000256" key="2">
    <source>
        <dbReference type="ARBA" id="ARBA00004989"/>
    </source>
</evidence>
<evidence type="ECO:0000313" key="10">
    <source>
        <dbReference type="EMBL" id="KAB1951169.1"/>
    </source>
</evidence>
<dbReference type="InterPro" id="IPR042113">
    <property type="entry name" value="P_AcTrfase_dom1"/>
</dbReference>
<dbReference type="OMA" id="CEYGENG"/>
<evidence type="ECO:0000256" key="7">
    <source>
        <dbReference type="ARBA" id="ARBA00023315"/>
    </source>
</evidence>
<evidence type="ECO:0000313" key="11">
    <source>
        <dbReference type="EMBL" id="TQW14380.1"/>
    </source>
</evidence>
<dbReference type="PANTHER" id="PTHR43356:SF3">
    <property type="entry name" value="PHOSPHATE ACETYLTRANSFERASE"/>
    <property type="match status" value="1"/>
</dbReference>
<evidence type="ECO:0000313" key="12">
    <source>
        <dbReference type="Proteomes" id="UP000316012"/>
    </source>
</evidence>
<evidence type="ECO:0000259" key="9">
    <source>
        <dbReference type="Pfam" id="PF01515"/>
    </source>
</evidence>
<proteinExistence type="inferred from homology"/>
<dbReference type="Proteomes" id="UP000460112">
    <property type="component" value="Unassembled WGS sequence"/>
</dbReference>
<dbReference type="NCBIfam" id="TIGR00651">
    <property type="entry name" value="pta"/>
    <property type="match status" value="1"/>
</dbReference>
<dbReference type="PIRSF" id="PIRSF000428">
    <property type="entry name" value="P_Ac_trans"/>
    <property type="match status" value="1"/>
</dbReference>
<evidence type="ECO:0000256" key="6">
    <source>
        <dbReference type="ARBA" id="ARBA00022679"/>
    </source>
</evidence>
<dbReference type="NCBIfam" id="NF007233">
    <property type="entry name" value="PRK09653.1"/>
    <property type="match status" value="1"/>
</dbReference>
<comment type="caution">
    <text evidence="10">The sequence shown here is derived from an EMBL/GenBank/DDBJ whole genome shotgun (WGS) entry which is preliminary data.</text>
</comment>
<keyword evidence="12" id="KW-1185">Reference proteome</keyword>
<dbReference type="Proteomes" id="UP000316012">
    <property type="component" value="Unassembled WGS sequence"/>
</dbReference>
<reference evidence="11 12" key="1">
    <citation type="submission" date="2019-04" db="EMBL/GenBank/DDBJ databases">
        <title>Lactobacillus gasseri 7171 assembly.</title>
        <authorList>
            <person name="Joris B.R."/>
            <person name="Giguere D."/>
        </authorList>
    </citation>
    <scope>NUCLEOTIDE SEQUENCE [LARGE SCALE GENOMIC DNA]</scope>
    <source>
        <strain evidence="11 12">7171</strain>
    </source>
</reference>
<dbReference type="OrthoDB" id="9805787at2"/>
<dbReference type="eggNOG" id="COG0280">
    <property type="taxonomic scope" value="Bacteria"/>
</dbReference>
<name>A0A133PEN6_LACGS</name>